<feature type="compositionally biased region" description="Polar residues" evidence="1">
    <location>
        <begin position="197"/>
        <end position="211"/>
    </location>
</feature>
<feature type="region of interest" description="Disordered" evidence="1">
    <location>
        <begin position="159"/>
        <end position="211"/>
    </location>
</feature>
<dbReference type="STRING" id="870435.A0A0C3JT17"/>
<protein>
    <submittedName>
        <fullName evidence="2">Uncharacterized protein</fullName>
    </submittedName>
</protein>
<keyword evidence="3" id="KW-1185">Reference proteome</keyword>
<dbReference type="OrthoDB" id="2830306at2759"/>
<dbReference type="InParanoid" id="A0A0C3JT17"/>
<dbReference type="EMBL" id="KN831948">
    <property type="protein sequence ID" value="KIO12283.1"/>
    <property type="molecule type" value="Genomic_DNA"/>
</dbReference>
<reference evidence="3" key="2">
    <citation type="submission" date="2015-01" db="EMBL/GenBank/DDBJ databases">
        <title>Evolutionary Origins and Diversification of the Mycorrhizal Mutualists.</title>
        <authorList>
            <consortium name="DOE Joint Genome Institute"/>
            <consortium name="Mycorrhizal Genomics Consortium"/>
            <person name="Kohler A."/>
            <person name="Kuo A."/>
            <person name="Nagy L.G."/>
            <person name="Floudas D."/>
            <person name="Copeland A."/>
            <person name="Barry K.W."/>
            <person name="Cichocki N."/>
            <person name="Veneault-Fourrey C."/>
            <person name="LaButti K."/>
            <person name="Lindquist E.A."/>
            <person name="Lipzen A."/>
            <person name="Lundell T."/>
            <person name="Morin E."/>
            <person name="Murat C."/>
            <person name="Riley R."/>
            <person name="Ohm R."/>
            <person name="Sun H."/>
            <person name="Tunlid A."/>
            <person name="Henrissat B."/>
            <person name="Grigoriev I.V."/>
            <person name="Hibbett D.S."/>
            <person name="Martin F."/>
        </authorList>
    </citation>
    <scope>NUCLEOTIDE SEQUENCE [LARGE SCALE GENOMIC DNA]</scope>
    <source>
        <strain evidence="3">Marx 270</strain>
    </source>
</reference>
<dbReference type="Proteomes" id="UP000054217">
    <property type="component" value="Unassembled WGS sequence"/>
</dbReference>
<evidence type="ECO:0000313" key="3">
    <source>
        <dbReference type="Proteomes" id="UP000054217"/>
    </source>
</evidence>
<evidence type="ECO:0000256" key="1">
    <source>
        <dbReference type="SAM" id="MobiDB-lite"/>
    </source>
</evidence>
<accession>A0A0C3JT17</accession>
<dbReference type="AlphaFoldDB" id="A0A0C3JT17"/>
<reference evidence="2 3" key="1">
    <citation type="submission" date="2014-04" db="EMBL/GenBank/DDBJ databases">
        <authorList>
            <consortium name="DOE Joint Genome Institute"/>
            <person name="Kuo A."/>
            <person name="Kohler A."/>
            <person name="Costa M.D."/>
            <person name="Nagy L.G."/>
            <person name="Floudas D."/>
            <person name="Copeland A."/>
            <person name="Barry K.W."/>
            <person name="Cichocki N."/>
            <person name="Veneault-Fourrey C."/>
            <person name="LaButti K."/>
            <person name="Lindquist E.A."/>
            <person name="Lipzen A."/>
            <person name="Lundell T."/>
            <person name="Morin E."/>
            <person name="Murat C."/>
            <person name="Sun H."/>
            <person name="Tunlid A."/>
            <person name="Henrissat B."/>
            <person name="Grigoriev I.V."/>
            <person name="Hibbett D.S."/>
            <person name="Martin F."/>
            <person name="Nordberg H.P."/>
            <person name="Cantor M.N."/>
            <person name="Hua S.X."/>
        </authorList>
    </citation>
    <scope>NUCLEOTIDE SEQUENCE [LARGE SCALE GENOMIC DNA]</scope>
    <source>
        <strain evidence="2 3">Marx 270</strain>
    </source>
</reference>
<evidence type="ECO:0000313" key="2">
    <source>
        <dbReference type="EMBL" id="KIO12283.1"/>
    </source>
</evidence>
<name>A0A0C3JT17_PISTI</name>
<proteinExistence type="predicted"/>
<gene>
    <name evidence="2" type="ORF">M404DRAFT_20106</name>
</gene>
<sequence>MLEDLISCNTSPENCGPNTDHIPILTCLETPLTPSTSPPTYNYREVDWKKFNTTLKTELVRIGPPRTITSEQEFQRIARGVDTALWKMLEKEVPKTRPHPHVKHCKTAFTFRAIHDHPIHSLHKAKAKDYDKAIKDAKRHHWRDWLEEANDKDLWTANSYISRPQGDGSKSRIPTLKHTDMDSTATMISSNKDKSRLTTNTQNQQHDGTQS</sequence>
<dbReference type="HOGENOM" id="CLU_1390708_0_0_1"/>
<organism evidence="2 3">
    <name type="scientific">Pisolithus tinctorius Marx 270</name>
    <dbReference type="NCBI Taxonomy" id="870435"/>
    <lineage>
        <taxon>Eukaryota</taxon>
        <taxon>Fungi</taxon>
        <taxon>Dikarya</taxon>
        <taxon>Basidiomycota</taxon>
        <taxon>Agaricomycotina</taxon>
        <taxon>Agaricomycetes</taxon>
        <taxon>Agaricomycetidae</taxon>
        <taxon>Boletales</taxon>
        <taxon>Sclerodermatineae</taxon>
        <taxon>Pisolithaceae</taxon>
        <taxon>Pisolithus</taxon>
    </lineage>
</organism>